<dbReference type="Gene3D" id="1.10.287.470">
    <property type="entry name" value="Helix hairpin bin"/>
    <property type="match status" value="1"/>
</dbReference>
<dbReference type="InterPro" id="IPR058625">
    <property type="entry name" value="MdtA-like_BSH"/>
</dbReference>
<dbReference type="Gene3D" id="2.40.420.20">
    <property type="match status" value="1"/>
</dbReference>
<evidence type="ECO:0000256" key="4">
    <source>
        <dbReference type="SAM" id="Coils"/>
    </source>
</evidence>
<dbReference type="Pfam" id="PF25917">
    <property type="entry name" value="BSH_RND"/>
    <property type="match status" value="1"/>
</dbReference>
<evidence type="ECO:0000256" key="5">
    <source>
        <dbReference type="SAM" id="Phobius"/>
    </source>
</evidence>
<dbReference type="EMBL" id="VLKN01000005">
    <property type="protein sequence ID" value="TWI01817.1"/>
    <property type="molecule type" value="Genomic_DNA"/>
</dbReference>
<evidence type="ECO:0000256" key="1">
    <source>
        <dbReference type="ARBA" id="ARBA00004196"/>
    </source>
</evidence>
<accession>A0A562L2E6</accession>
<dbReference type="Pfam" id="PF25967">
    <property type="entry name" value="RND-MFP_C"/>
    <property type="match status" value="1"/>
</dbReference>
<organism evidence="9 10">
    <name type="scientific">Luteimonas cucumeris</name>
    <dbReference type="NCBI Taxonomy" id="985012"/>
    <lineage>
        <taxon>Bacteria</taxon>
        <taxon>Pseudomonadati</taxon>
        <taxon>Pseudomonadota</taxon>
        <taxon>Gammaproteobacteria</taxon>
        <taxon>Lysobacterales</taxon>
        <taxon>Lysobacteraceae</taxon>
        <taxon>Luteimonas</taxon>
    </lineage>
</organism>
<evidence type="ECO:0000313" key="10">
    <source>
        <dbReference type="Proteomes" id="UP000315167"/>
    </source>
</evidence>
<comment type="similarity">
    <text evidence="2">Belongs to the membrane fusion protein (MFP) (TC 8.A.1) family.</text>
</comment>
<feature type="domain" description="Multidrug resistance protein MdtA-like C-terminal permuted SH3" evidence="8">
    <location>
        <begin position="343"/>
        <end position="399"/>
    </location>
</feature>
<dbReference type="GO" id="GO:0015562">
    <property type="term" value="F:efflux transmembrane transporter activity"/>
    <property type="evidence" value="ECO:0007669"/>
    <property type="project" value="TreeGrafter"/>
</dbReference>
<dbReference type="InterPro" id="IPR058792">
    <property type="entry name" value="Beta-barrel_RND_2"/>
</dbReference>
<dbReference type="GO" id="GO:1990281">
    <property type="term" value="C:efflux pump complex"/>
    <property type="evidence" value="ECO:0007669"/>
    <property type="project" value="TreeGrafter"/>
</dbReference>
<evidence type="ECO:0000259" key="6">
    <source>
        <dbReference type="Pfam" id="PF25917"/>
    </source>
</evidence>
<keyword evidence="10" id="KW-1185">Reference proteome</keyword>
<name>A0A562L2E6_9GAMM</name>
<keyword evidence="4" id="KW-0175">Coiled coil</keyword>
<dbReference type="Pfam" id="PF25954">
    <property type="entry name" value="Beta-barrel_RND_2"/>
    <property type="match status" value="1"/>
</dbReference>
<evidence type="ECO:0000259" key="7">
    <source>
        <dbReference type="Pfam" id="PF25954"/>
    </source>
</evidence>
<feature type="domain" description="Multidrug resistance protein MdtA-like barrel-sandwich hybrid" evidence="6">
    <location>
        <begin position="85"/>
        <end position="231"/>
    </location>
</feature>
<dbReference type="Gene3D" id="2.40.30.170">
    <property type="match status" value="1"/>
</dbReference>
<evidence type="ECO:0000259" key="8">
    <source>
        <dbReference type="Pfam" id="PF25967"/>
    </source>
</evidence>
<feature type="coiled-coil region" evidence="4">
    <location>
        <begin position="133"/>
        <end position="198"/>
    </location>
</feature>
<dbReference type="NCBIfam" id="TIGR01730">
    <property type="entry name" value="RND_mfp"/>
    <property type="match status" value="1"/>
</dbReference>
<dbReference type="InterPro" id="IPR006143">
    <property type="entry name" value="RND_pump_MFP"/>
</dbReference>
<evidence type="ECO:0000313" key="9">
    <source>
        <dbReference type="EMBL" id="TWI01817.1"/>
    </source>
</evidence>
<evidence type="ECO:0000256" key="3">
    <source>
        <dbReference type="ARBA" id="ARBA00022448"/>
    </source>
</evidence>
<dbReference type="InterPro" id="IPR058627">
    <property type="entry name" value="MdtA-like_C"/>
</dbReference>
<dbReference type="OrthoDB" id="9789643at2"/>
<keyword evidence="5" id="KW-1133">Transmembrane helix</keyword>
<keyword evidence="5" id="KW-0472">Membrane</keyword>
<protein>
    <submittedName>
        <fullName evidence="9">RND family efflux transporter MFP subunit</fullName>
    </submittedName>
</protein>
<dbReference type="RefSeq" id="WP_144899864.1">
    <property type="nucleotide sequence ID" value="NZ_VLKN01000005.1"/>
</dbReference>
<proteinExistence type="inferred from homology"/>
<dbReference type="Proteomes" id="UP000315167">
    <property type="component" value="Unassembled WGS sequence"/>
</dbReference>
<sequence>MNASADLLKELRIDRKGAPPPRNLRGLWIALAVIVVLLLVAGAAWAFFTRDKGVEVRTAPVLAIGGSGSASASVLDASGYVVARRIATVSSKITGRVREVLIEEGQAVKEGQVMATLDPIDADAERSLANAQLGAARSQADSVQAQLREAEANATRLSTLVRQQLVSKSQYDQAVSQRDSLRAQLVTAQRNARVASERLRISDIGVDNTIVRAPFAGVVTAKAAQPGEIVSPLSAGGGFTRTGIGTIVDMDSLEIEVDVGEAYIGRVQPKMPVEATLNAYPDWKIPAEVITIIPTADRGKATVKVRIAIKQKDPRIVPDMGVNVSFLEADKPATAQAPPRGVRVPAAAIVKRDGGDVAFVVAGDDQDSAEQRGVKLGRTLGNDREVSSGLSAGETVVLDPPAELQDSGRIRIAGDGVSKN</sequence>
<feature type="domain" description="CusB-like beta-barrel" evidence="7">
    <location>
        <begin position="255"/>
        <end position="327"/>
    </location>
</feature>
<evidence type="ECO:0000256" key="2">
    <source>
        <dbReference type="ARBA" id="ARBA00009477"/>
    </source>
</evidence>
<feature type="transmembrane region" description="Helical" evidence="5">
    <location>
        <begin position="27"/>
        <end position="48"/>
    </location>
</feature>
<dbReference type="SUPFAM" id="SSF111369">
    <property type="entry name" value="HlyD-like secretion proteins"/>
    <property type="match status" value="1"/>
</dbReference>
<comment type="subcellular location">
    <subcellularLocation>
        <location evidence="1">Cell envelope</location>
    </subcellularLocation>
</comment>
<keyword evidence="5" id="KW-0812">Transmembrane</keyword>
<dbReference type="PANTHER" id="PTHR30469:SF38">
    <property type="entry name" value="HLYD FAMILY SECRETION PROTEIN"/>
    <property type="match status" value="1"/>
</dbReference>
<keyword evidence="3" id="KW-0813">Transport</keyword>
<dbReference type="PANTHER" id="PTHR30469">
    <property type="entry name" value="MULTIDRUG RESISTANCE PROTEIN MDTA"/>
    <property type="match status" value="1"/>
</dbReference>
<reference evidence="9 10" key="1">
    <citation type="journal article" date="2015" name="Stand. Genomic Sci.">
        <title>Genomic Encyclopedia of Bacterial and Archaeal Type Strains, Phase III: the genomes of soil and plant-associated and newly described type strains.</title>
        <authorList>
            <person name="Whitman W.B."/>
            <person name="Woyke T."/>
            <person name="Klenk H.P."/>
            <person name="Zhou Y."/>
            <person name="Lilburn T.G."/>
            <person name="Beck B.J."/>
            <person name="De Vos P."/>
            <person name="Vandamme P."/>
            <person name="Eisen J.A."/>
            <person name="Garrity G."/>
            <person name="Hugenholtz P."/>
            <person name="Kyrpides N.C."/>
        </authorList>
    </citation>
    <scope>NUCLEOTIDE SEQUENCE [LARGE SCALE GENOMIC DNA]</scope>
    <source>
        <strain evidence="9 10">CGMCC 1.10821</strain>
    </source>
</reference>
<comment type="caution">
    <text evidence="9">The sequence shown here is derived from an EMBL/GenBank/DDBJ whole genome shotgun (WGS) entry which is preliminary data.</text>
</comment>
<dbReference type="AlphaFoldDB" id="A0A562L2E6"/>
<gene>
    <name evidence="9" type="ORF">IP90_02377</name>
</gene>
<dbReference type="Gene3D" id="2.40.50.100">
    <property type="match status" value="1"/>
</dbReference>